<evidence type="ECO:0000256" key="1">
    <source>
        <dbReference type="SAM" id="Phobius"/>
    </source>
</evidence>
<accession>A0A3N0BVJ9</accession>
<gene>
    <name evidence="2" type="ORF">D7003_13280</name>
</gene>
<name>A0A3N0BVJ9_9MICC</name>
<proteinExistence type="predicted"/>
<dbReference type="RefSeq" id="WP_183164556.1">
    <property type="nucleotide sequence ID" value="NZ_RBED01000111.1"/>
</dbReference>
<comment type="caution">
    <text evidence="2">The sequence shown here is derived from an EMBL/GenBank/DDBJ whole genome shotgun (WGS) entry which is preliminary data.</text>
</comment>
<evidence type="ECO:0000313" key="2">
    <source>
        <dbReference type="EMBL" id="RNL52949.1"/>
    </source>
</evidence>
<keyword evidence="3" id="KW-1185">Reference proteome</keyword>
<evidence type="ECO:0000313" key="3">
    <source>
        <dbReference type="Proteomes" id="UP000273807"/>
    </source>
</evidence>
<organism evidence="2 3">
    <name type="scientific">Arthrobacter oryzae</name>
    <dbReference type="NCBI Taxonomy" id="409290"/>
    <lineage>
        <taxon>Bacteria</taxon>
        <taxon>Bacillati</taxon>
        <taxon>Actinomycetota</taxon>
        <taxon>Actinomycetes</taxon>
        <taxon>Micrococcales</taxon>
        <taxon>Micrococcaceae</taxon>
        <taxon>Arthrobacter</taxon>
    </lineage>
</organism>
<dbReference type="EMBL" id="RBED01000111">
    <property type="protein sequence ID" value="RNL52949.1"/>
    <property type="molecule type" value="Genomic_DNA"/>
</dbReference>
<dbReference type="Proteomes" id="UP000273807">
    <property type="component" value="Unassembled WGS sequence"/>
</dbReference>
<reference evidence="2 3" key="1">
    <citation type="submission" date="2018-10" db="EMBL/GenBank/DDBJ databases">
        <title>Genome sequencing of Arthrobacter oryzae TNB02.</title>
        <authorList>
            <person name="Cho Y.-J."/>
            <person name="Cho A."/>
            <person name="Kim O.-S."/>
        </authorList>
    </citation>
    <scope>NUCLEOTIDE SEQUENCE [LARGE SCALE GENOMIC DNA]</scope>
    <source>
        <strain evidence="2 3">TNB02</strain>
    </source>
</reference>
<protein>
    <submittedName>
        <fullName evidence="2">Uncharacterized protein</fullName>
    </submittedName>
</protein>
<keyword evidence="1" id="KW-1133">Transmembrane helix</keyword>
<sequence>IKPGTVQITTVGVFVSGLAGAIVAAYFNGKNMREAHQAERKMWALEKSHEMQMSVRKQRTEDYRELLICMDEFVLLLTRAYNKKAPPQLDQHAAREMEKKLKELVTTVSLFSDNSELEETLNAVTEKLSPKFEAMAAENDRGYITSDGHPTLGAEMATNRQKILSFIKEDLNRLPDGRGVLE</sequence>
<feature type="transmembrane region" description="Helical" evidence="1">
    <location>
        <begin position="6"/>
        <end position="27"/>
    </location>
</feature>
<feature type="non-terminal residue" evidence="2">
    <location>
        <position position="1"/>
    </location>
</feature>
<dbReference type="AlphaFoldDB" id="A0A3N0BVJ9"/>
<keyword evidence="1" id="KW-0812">Transmembrane</keyword>
<keyword evidence="1" id="KW-0472">Membrane</keyword>